<feature type="transmembrane region" description="Helical" evidence="1">
    <location>
        <begin position="40"/>
        <end position="66"/>
    </location>
</feature>
<evidence type="ECO:0000313" key="3">
    <source>
        <dbReference type="Proteomes" id="UP000324222"/>
    </source>
</evidence>
<reference evidence="2 3" key="1">
    <citation type="submission" date="2019-05" db="EMBL/GenBank/DDBJ databases">
        <title>Another draft genome of Portunus trituberculatus and its Hox gene families provides insights of decapod evolution.</title>
        <authorList>
            <person name="Jeong J.-H."/>
            <person name="Song I."/>
            <person name="Kim S."/>
            <person name="Choi T."/>
            <person name="Kim D."/>
            <person name="Ryu S."/>
            <person name="Kim W."/>
        </authorList>
    </citation>
    <scope>NUCLEOTIDE SEQUENCE [LARGE SCALE GENOMIC DNA]</scope>
    <source>
        <tissue evidence="2">Muscle</tissue>
    </source>
</reference>
<dbReference type="AlphaFoldDB" id="A0A5B7FXV2"/>
<evidence type="ECO:0000313" key="2">
    <source>
        <dbReference type="EMBL" id="MPC49823.1"/>
    </source>
</evidence>
<organism evidence="2 3">
    <name type="scientific">Portunus trituberculatus</name>
    <name type="common">Swimming crab</name>
    <name type="synonym">Neptunus trituberculatus</name>
    <dbReference type="NCBI Taxonomy" id="210409"/>
    <lineage>
        <taxon>Eukaryota</taxon>
        <taxon>Metazoa</taxon>
        <taxon>Ecdysozoa</taxon>
        <taxon>Arthropoda</taxon>
        <taxon>Crustacea</taxon>
        <taxon>Multicrustacea</taxon>
        <taxon>Malacostraca</taxon>
        <taxon>Eumalacostraca</taxon>
        <taxon>Eucarida</taxon>
        <taxon>Decapoda</taxon>
        <taxon>Pleocyemata</taxon>
        <taxon>Brachyura</taxon>
        <taxon>Eubrachyura</taxon>
        <taxon>Portunoidea</taxon>
        <taxon>Portunidae</taxon>
        <taxon>Portuninae</taxon>
        <taxon>Portunus</taxon>
    </lineage>
</organism>
<keyword evidence="1" id="KW-1133">Transmembrane helix</keyword>
<keyword evidence="3" id="KW-1185">Reference proteome</keyword>
<keyword evidence="1" id="KW-0472">Membrane</keyword>
<proteinExistence type="predicted"/>
<dbReference type="Proteomes" id="UP000324222">
    <property type="component" value="Unassembled WGS sequence"/>
</dbReference>
<name>A0A5B7FXV2_PORTR</name>
<feature type="transmembrane region" description="Helical" evidence="1">
    <location>
        <begin position="12"/>
        <end position="28"/>
    </location>
</feature>
<evidence type="ECO:0000256" key="1">
    <source>
        <dbReference type="SAM" id="Phobius"/>
    </source>
</evidence>
<gene>
    <name evidence="2" type="ORF">E2C01_043637</name>
</gene>
<comment type="caution">
    <text evidence="2">The sequence shown here is derived from an EMBL/GenBank/DDBJ whole genome shotgun (WGS) entry which is preliminary data.</text>
</comment>
<accession>A0A5B7FXV2</accession>
<sequence>MPSSPTSSSSTFSSVMVAMFTALHSAILPPPVPPLSEDQAVLVLVMAVEIVKVDISLGGCALVVLVDHYYVWRWRVVIK</sequence>
<keyword evidence="1" id="KW-0812">Transmembrane</keyword>
<dbReference type="EMBL" id="VSRR010009115">
    <property type="protein sequence ID" value="MPC49823.1"/>
    <property type="molecule type" value="Genomic_DNA"/>
</dbReference>
<protein>
    <submittedName>
        <fullName evidence="2">Uncharacterized protein</fullName>
    </submittedName>
</protein>